<feature type="compositionally biased region" description="Basic and acidic residues" evidence="1">
    <location>
        <begin position="993"/>
        <end position="1010"/>
    </location>
</feature>
<organism evidence="2 3">
    <name type="scientific">Phyllosticta citribraziliensis</name>
    <dbReference type="NCBI Taxonomy" id="989973"/>
    <lineage>
        <taxon>Eukaryota</taxon>
        <taxon>Fungi</taxon>
        <taxon>Dikarya</taxon>
        <taxon>Ascomycota</taxon>
        <taxon>Pezizomycotina</taxon>
        <taxon>Dothideomycetes</taxon>
        <taxon>Dothideomycetes incertae sedis</taxon>
        <taxon>Botryosphaeriales</taxon>
        <taxon>Phyllostictaceae</taxon>
        <taxon>Phyllosticta</taxon>
    </lineage>
</organism>
<feature type="region of interest" description="Disordered" evidence="1">
    <location>
        <begin position="1"/>
        <end position="821"/>
    </location>
</feature>
<evidence type="ECO:0000313" key="2">
    <source>
        <dbReference type="EMBL" id="KAK7532884.1"/>
    </source>
</evidence>
<feature type="compositionally biased region" description="Basic and acidic residues" evidence="1">
    <location>
        <begin position="1136"/>
        <end position="1150"/>
    </location>
</feature>
<feature type="compositionally biased region" description="Basic and acidic residues" evidence="1">
    <location>
        <begin position="29"/>
        <end position="49"/>
    </location>
</feature>
<feature type="compositionally biased region" description="Basic and acidic residues" evidence="1">
    <location>
        <begin position="1099"/>
        <end position="1111"/>
    </location>
</feature>
<proteinExistence type="predicted"/>
<protein>
    <submittedName>
        <fullName evidence="2">Uncharacterized protein</fullName>
    </submittedName>
</protein>
<dbReference type="RefSeq" id="XP_066652277.1">
    <property type="nucleotide sequence ID" value="XM_066797780.1"/>
</dbReference>
<feature type="compositionally biased region" description="Basic residues" evidence="1">
    <location>
        <begin position="94"/>
        <end position="104"/>
    </location>
</feature>
<comment type="caution">
    <text evidence="2">The sequence shown here is derived from an EMBL/GenBank/DDBJ whole genome shotgun (WGS) entry which is preliminary data.</text>
</comment>
<dbReference type="Proteomes" id="UP001360953">
    <property type="component" value="Unassembled WGS sequence"/>
</dbReference>
<feature type="compositionally biased region" description="Basic and acidic residues" evidence="1">
    <location>
        <begin position="956"/>
        <end position="967"/>
    </location>
</feature>
<name>A0ABR1LCB6_9PEZI</name>
<feature type="region of interest" description="Disordered" evidence="1">
    <location>
        <begin position="1433"/>
        <end position="1468"/>
    </location>
</feature>
<feature type="compositionally biased region" description="Low complexity" evidence="1">
    <location>
        <begin position="631"/>
        <end position="642"/>
    </location>
</feature>
<feature type="compositionally biased region" description="Polar residues" evidence="1">
    <location>
        <begin position="1233"/>
        <end position="1269"/>
    </location>
</feature>
<feature type="compositionally biased region" description="Basic and acidic residues" evidence="1">
    <location>
        <begin position="759"/>
        <end position="770"/>
    </location>
</feature>
<feature type="compositionally biased region" description="Basic residues" evidence="1">
    <location>
        <begin position="1"/>
        <end position="16"/>
    </location>
</feature>
<keyword evidence="3" id="KW-1185">Reference proteome</keyword>
<feature type="compositionally biased region" description="Basic and acidic residues" evidence="1">
    <location>
        <begin position="1191"/>
        <end position="1210"/>
    </location>
</feature>
<dbReference type="EMBL" id="JBBPEH010000010">
    <property type="protein sequence ID" value="KAK7532884.1"/>
    <property type="molecule type" value="Genomic_DNA"/>
</dbReference>
<feature type="region of interest" description="Disordered" evidence="1">
    <location>
        <begin position="1177"/>
        <end position="1419"/>
    </location>
</feature>
<evidence type="ECO:0000313" key="3">
    <source>
        <dbReference type="Proteomes" id="UP001360953"/>
    </source>
</evidence>
<gene>
    <name evidence="2" type="ORF">J3D65DRAFT_58958</name>
</gene>
<feature type="region of interest" description="Disordered" evidence="1">
    <location>
        <begin position="845"/>
        <end position="1045"/>
    </location>
</feature>
<feature type="compositionally biased region" description="Basic residues" evidence="1">
    <location>
        <begin position="400"/>
        <end position="410"/>
    </location>
</feature>
<feature type="compositionally biased region" description="Basic and acidic residues" evidence="1">
    <location>
        <begin position="808"/>
        <end position="821"/>
    </location>
</feature>
<feature type="compositionally biased region" description="Low complexity" evidence="1">
    <location>
        <begin position="72"/>
        <end position="82"/>
    </location>
</feature>
<feature type="compositionally biased region" description="Basic residues" evidence="1">
    <location>
        <begin position="279"/>
        <end position="288"/>
    </location>
</feature>
<reference evidence="2 3" key="1">
    <citation type="submission" date="2024-04" db="EMBL/GenBank/DDBJ databases">
        <title>Phyllosticta paracitricarpa is synonymous to the EU quarantine fungus P. citricarpa based on phylogenomic analyses.</title>
        <authorList>
            <consortium name="Lawrence Berkeley National Laboratory"/>
            <person name="Van ingen-buijs V.A."/>
            <person name="Van westerhoven A.C."/>
            <person name="Haridas S."/>
            <person name="Skiadas P."/>
            <person name="Martin F."/>
            <person name="Groenewald J.Z."/>
            <person name="Crous P.W."/>
            <person name="Seidl M.F."/>
        </authorList>
    </citation>
    <scope>NUCLEOTIDE SEQUENCE [LARGE SCALE GENOMIC DNA]</scope>
    <source>
        <strain evidence="2 3">CPC 17464</strain>
    </source>
</reference>
<sequence length="1468" mass="157146">MPSAKKKGKKGKKGKRISLPGSPAPEPVASEREPEVVEHAQESAFDRQSEGPASQFAAKDVADDVQTQLQTEDASAAPADAGGEAGEEEWTVPVRKKSKKGKKWKAVEPASDSVTAGSGTIIEPESRMEPASLVEPAVESESVKAVDDDPSDSQTVQIKEEIPTDSPLTRETRQDDQISAIQPEEAGEDEWAVSSGKKKGEKGKKGKRASLPVSPPAEPELESTVKPVSDSFETFPGPVVPEQETITRDQASKTLGEQAASDQEAMPTEAGEDEWALPGKKKKGKSGRRTSTQGLGALESEVPGKTSLVDPNQDSQHLDASMEASGEANKPSAPVGVELGGDQLRAEHAGESDSLPTMTVPPTQESHGSEITSQSLDEPIIREELETATSPQEADEWSIPKKKKKGKKSRLSLPSTPPVLEDTERQIESSEEQFIDPSDVLKYASAASVENEPPMVDSKSMDNQPQEFHQDPVLPEVEPERGASGDVEEFIDPSDVLKYAAASQAGQDRSLDEEERAAEFDDPRPVSTAENDAPHQRSASPVAEQITDQPSIAEPSFQADDSDLNPVLAPAKVSKKDKKKTKKKNKLQASLADYAPLDSSQNATDTEPLLAREPFAEPSSARPVQTEDARPQSPQAPAATATPEDEWAVPAKKSKKDKRKSKKSRGAASPPMPPHEGDLMAGVEYFSPTEETERAALDEPTTFGLTRDVAASVPERSSRGEALGMFDEGLVSGAGSPAPRENLEESSRRGQDVEPLPSSEHEGSRKREVDPSPEGPVRRLPTPHETSGVSFVQDEPINEPQASKSRPKTPEERAKSPNRDIDFAATVAAGLEGAGLDANLVLNDPAFSERKSPPRSTGEADPEEVFIPARPRKNESTDATSPPAEKIKNTSTSGEKLSGQDAAFDAALSSVLADPTFNRRTPSPDSAKEAVSDEFFPFQKRSKKKKSKAPASEELPATRERIEDSRASARNSTGIPFATPDDNEPFSDPGTPFEEHMTEYFPHEKPRREGLGLMGMGSSSKSWAEQMEEEEKKVSGMEEDEGMMGMGGKAAAVGAAGFGAAGVAALRHRGDSEGGEETGESVSKADANMASSHLGASKSVEDFKVTPEERPFSPPTPSKLAHLFPGLERVKRRVPSPRDDFEQSVPERRPSPIKQDNNAVRLTQPIQSNWNPLIRDSAVTMNDTPPLGVDAFHDAGRDSGYHDDSRRESAHVPGQLLDPVPEIARHQVEGPALTSNPQDNAAASSPTESITTTKQRSSALFQSPGSTNEAPAESQGLAEASGHGSTAPPFPQHVTEPITVPAETTQPLTPPRMWSPQPLDTIREHSPEESPLAKKSRPLSDVGMPEHGLKSMRRSDTEDMEASPRLPSDDNGPPKKIWSGKPPEKGPGRARGASVGSDVAVLSGRRSPSGQSDLSAASKGDFGSIFARIKTPDMLSPAGSTLSQRSQPPPLPARQHTTASTTRARRGP</sequence>
<feature type="region of interest" description="Disordered" evidence="1">
    <location>
        <begin position="1068"/>
        <end position="1165"/>
    </location>
</feature>
<feature type="compositionally biased region" description="Basic and acidic residues" evidence="1">
    <location>
        <begin position="1321"/>
        <end position="1332"/>
    </location>
</feature>
<feature type="compositionally biased region" description="Basic and acidic residues" evidence="1">
    <location>
        <begin position="1347"/>
        <end position="1357"/>
    </location>
</feature>
<feature type="compositionally biased region" description="Basic residues" evidence="1">
    <location>
        <begin position="196"/>
        <end position="208"/>
    </location>
</feature>
<feature type="compositionally biased region" description="Basic residues" evidence="1">
    <location>
        <begin position="573"/>
        <end position="586"/>
    </location>
</feature>
<feature type="compositionally biased region" description="Basic residues" evidence="1">
    <location>
        <begin position="652"/>
        <end position="665"/>
    </location>
</feature>
<feature type="compositionally biased region" description="Polar residues" evidence="1">
    <location>
        <begin position="354"/>
        <end position="376"/>
    </location>
</feature>
<accession>A0ABR1LCB6</accession>
<dbReference type="GeneID" id="92030686"/>
<feature type="compositionally biased region" description="Basic and acidic residues" evidence="1">
    <location>
        <begin position="158"/>
        <end position="176"/>
    </location>
</feature>
<evidence type="ECO:0000256" key="1">
    <source>
        <dbReference type="SAM" id="MobiDB-lite"/>
    </source>
</evidence>
<feature type="compositionally biased region" description="Basic and acidic residues" evidence="1">
    <location>
        <begin position="741"/>
        <end position="752"/>
    </location>
</feature>
<feature type="compositionally biased region" description="Polar residues" evidence="1">
    <location>
        <begin position="1154"/>
        <end position="1165"/>
    </location>
</feature>
<feature type="compositionally biased region" description="Polar residues" evidence="1">
    <location>
        <begin position="1406"/>
        <end position="1415"/>
    </location>
</feature>